<proteinExistence type="predicted"/>
<accession>A0A381RRH5</accession>
<reference evidence="1" key="1">
    <citation type="submission" date="2018-05" db="EMBL/GenBank/DDBJ databases">
        <authorList>
            <person name="Lanie J.A."/>
            <person name="Ng W.-L."/>
            <person name="Kazmierczak K.M."/>
            <person name="Andrzejewski T.M."/>
            <person name="Davidsen T.M."/>
            <person name="Wayne K.J."/>
            <person name="Tettelin H."/>
            <person name="Glass J.I."/>
            <person name="Rusch D."/>
            <person name="Podicherti R."/>
            <person name="Tsui H.-C.T."/>
            <person name="Winkler M.E."/>
        </authorList>
    </citation>
    <scope>NUCLEOTIDE SEQUENCE</scope>
</reference>
<evidence type="ECO:0000313" key="1">
    <source>
        <dbReference type="EMBL" id="SUZ93588.1"/>
    </source>
</evidence>
<name>A0A381RRH5_9ZZZZ</name>
<dbReference type="AlphaFoldDB" id="A0A381RRH5"/>
<protein>
    <submittedName>
        <fullName evidence="1">Uncharacterized protein</fullName>
    </submittedName>
</protein>
<dbReference type="EMBL" id="UINC01002159">
    <property type="protein sequence ID" value="SUZ93588.1"/>
    <property type="molecule type" value="Genomic_DNA"/>
</dbReference>
<gene>
    <name evidence="1" type="ORF">METZ01_LOCUS46442</name>
</gene>
<sequence>MAKATAASAAAITITNIPNTCPSRFIPPNLENAIKLTLAAFRISSTPINTAIPFRRVITPNTPSENKIAATNR</sequence>
<organism evidence="1">
    <name type="scientific">marine metagenome</name>
    <dbReference type="NCBI Taxonomy" id="408172"/>
    <lineage>
        <taxon>unclassified sequences</taxon>
        <taxon>metagenomes</taxon>
        <taxon>ecological metagenomes</taxon>
    </lineage>
</organism>